<evidence type="ECO:0000259" key="2">
    <source>
        <dbReference type="Pfam" id="PF00961"/>
    </source>
</evidence>
<dbReference type="Pfam" id="PF00961">
    <property type="entry name" value="LAGLIDADG_1"/>
    <property type="match status" value="2"/>
</dbReference>
<dbReference type="EMBL" id="HQ259115">
    <property type="protein sequence ID" value="ADO51560.1"/>
    <property type="molecule type" value="Genomic_DNA"/>
</dbReference>
<dbReference type="PANTHER" id="PTHR36181">
    <property type="entry name" value="INTRON-ENCODED ENDONUCLEASE AI3-RELATED"/>
    <property type="match status" value="1"/>
</dbReference>
<evidence type="ECO:0000256" key="1">
    <source>
        <dbReference type="ARBA" id="ARBA00002670"/>
    </source>
</evidence>
<dbReference type="STRING" id="1381753.F2WVH9"/>
<organism>
    <name type="scientific">Moniliophthora roreri (strain MCA 2997)</name>
    <name type="common">Cocoa frosty pod rot fungus</name>
    <name type="synonym">Crinipellis roreri</name>
    <dbReference type="NCBI Taxonomy" id="1381753"/>
    <lineage>
        <taxon>Eukaryota</taxon>
        <taxon>Fungi</taxon>
        <taxon>Dikarya</taxon>
        <taxon>Basidiomycota</taxon>
        <taxon>Agaricomycotina</taxon>
        <taxon>Agaricomycetes</taxon>
        <taxon>Agaricomycetidae</taxon>
        <taxon>Agaricales</taxon>
        <taxon>Marasmiineae</taxon>
        <taxon>Marasmiaceae</taxon>
        <taxon>Moniliophthora</taxon>
    </lineage>
</organism>
<dbReference type="Proteomes" id="UP000017559">
    <property type="component" value="Mitochondrion"/>
</dbReference>
<name>F2WVH9_MONRO</name>
<protein>
    <submittedName>
        <fullName evidence="3">Intronic ORF at intron 3 of cox1</fullName>
    </submittedName>
</protein>
<keyword evidence="4" id="KW-1185">Reference proteome</keyword>
<dbReference type="InterPro" id="IPR051289">
    <property type="entry name" value="LAGLIDADG_Endonuclease"/>
</dbReference>
<sequence length="297" mass="34020">MLTTALPCSAPSGAKQGRKSKTFDFTPFYSKFIEYYPNIKQPTNKFLEWLIGFSEGEGSFILSKRGDLAFVITQSTTDVQSLNYIKDNLGFGKVIEQSKKQNTHRFVVQDAKNLFLICLLFNGNIVFPTRKARFLIFLSYFNEKLLKKNLTTIPPLDICVTPSLKDGWISGITDGEGCFSCSLLSNSSAFRFRYILTQKWEANKFVLENIMNIFSEYLAKGCVVSHSAQDVWELRVNGLKNCKGLFTYFDEYSLITKKKDSYLKWKLIYSRLVKGDHLNDSTRLELVNMVKQINKAI</sequence>
<dbReference type="GeneID" id="10446036"/>
<dbReference type="SUPFAM" id="SSF55608">
    <property type="entry name" value="Homing endonucleases"/>
    <property type="match status" value="2"/>
</dbReference>
<dbReference type="RefSeq" id="YP_004376350.1">
    <property type="nucleotide sequence ID" value="NC_015400.1"/>
</dbReference>
<dbReference type="InterPro" id="IPR004860">
    <property type="entry name" value="LAGLIDADG_dom"/>
</dbReference>
<accession>F2WVH9</accession>
<evidence type="ECO:0000313" key="4">
    <source>
        <dbReference type="Proteomes" id="UP000017559"/>
    </source>
</evidence>
<comment type="function">
    <text evidence="1">Mitochondrial DNA endonuclease involved in intron homing.</text>
</comment>
<feature type="domain" description="Homing endonuclease LAGLIDADG" evidence="2">
    <location>
        <begin position="169"/>
        <end position="269"/>
    </location>
</feature>
<dbReference type="GO" id="GO:0005739">
    <property type="term" value="C:mitochondrion"/>
    <property type="evidence" value="ECO:0007669"/>
    <property type="project" value="UniProtKB-ARBA"/>
</dbReference>
<dbReference type="AlphaFoldDB" id="F2WVH9"/>
<evidence type="ECO:0000313" key="3">
    <source>
        <dbReference type="EMBL" id="ADO51560.1"/>
    </source>
</evidence>
<keyword evidence="3" id="KW-0496">Mitochondrion</keyword>
<reference evidence="3" key="1">
    <citation type="submission" date="2010-09" db="EMBL/GenBank/DDBJ databases">
        <authorList>
            <person name="Garcia O."/>
            <person name="Costa G.G.L."/>
            <person name="Tiburcio R.A."/>
            <person name="Medrano F.J."/>
            <person name="Carazzolle M.F."/>
            <person name="Thomazella D.T."/>
            <person name="Schuster S.C."/>
            <person name="Carlson J.E."/>
            <person name="Guiltinan M.J."/>
            <person name="Bailey B.A."/>
            <person name="Mieckowski P."/>
            <person name="Pereira G.A.G."/>
            <person name="Meinhardt L.W."/>
        </authorList>
    </citation>
    <scope>NUCLEOTIDE SEQUENCE</scope>
</reference>
<geneLocation type="mitochondrion" evidence="3"/>
<dbReference type="GO" id="GO:0004519">
    <property type="term" value="F:endonuclease activity"/>
    <property type="evidence" value="ECO:0007669"/>
    <property type="project" value="InterPro"/>
</dbReference>
<proteinExistence type="predicted"/>
<dbReference type="InterPro" id="IPR027434">
    <property type="entry name" value="Homing_endonucl"/>
</dbReference>
<dbReference type="Gene3D" id="3.10.28.10">
    <property type="entry name" value="Homing endonucleases"/>
    <property type="match status" value="2"/>
</dbReference>
<gene>
    <name evidence="3" type="primary">oi3cox1</name>
</gene>
<feature type="domain" description="Homing endonuclease LAGLIDADG" evidence="2">
    <location>
        <begin position="50"/>
        <end position="138"/>
    </location>
</feature>
<dbReference type="PANTHER" id="PTHR36181:SF4">
    <property type="entry name" value="LAGLIDADG ENDONUCLEASE"/>
    <property type="match status" value="1"/>
</dbReference>
<reference key="2">
    <citation type="journal article" date="2012" name="Fungal Biol.">
        <title>The mitochondrial genome of Moniliophthora roreri, the frosty pod rot pathogen of cacao.</title>
        <authorList>
            <person name="Costa G.G.L."/>
            <person name="Cabrera O.G."/>
            <person name="Tiburcio R.A."/>
            <person name="Medrano F.J."/>
            <person name="Carazzolle M.F."/>
            <person name="Thomazella D.P.T."/>
            <person name="Schuster S.C."/>
            <person name="Carlson J.E."/>
            <person name="Guiltinan M.J."/>
            <person name="Bailey B.A."/>
            <person name="Mieczkowski P."/>
            <person name="Pereira G.A.G."/>
            <person name="Meinhardt L.W."/>
        </authorList>
    </citation>
    <scope>NUCLEOTIDE SEQUENCE [LARGE SCALE GENOMIC DNA]</scope>
    <source>
        <strain>MCA 2997</strain>
    </source>
</reference>